<keyword evidence="1" id="KW-1133">Transmembrane helix</keyword>
<keyword evidence="2" id="KW-1185">Reference proteome</keyword>
<evidence type="ECO:0000256" key="1">
    <source>
        <dbReference type="SAM" id="Phobius"/>
    </source>
</evidence>
<dbReference type="AlphaFoldDB" id="A0A1I7YEJ0"/>
<proteinExistence type="predicted"/>
<dbReference type="Proteomes" id="UP000095287">
    <property type="component" value="Unplaced"/>
</dbReference>
<evidence type="ECO:0000313" key="3">
    <source>
        <dbReference type="WBParaSite" id="L893_g15553.t1"/>
    </source>
</evidence>
<feature type="transmembrane region" description="Helical" evidence="1">
    <location>
        <begin position="43"/>
        <end position="64"/>
    </location>
</feature>
<sequence>MSANCHCSAQRPRVYKSPKVLRIGRFELVARPVPLPFKMRAALVNPALALLFVACVLNAAFVAAEDDKTTLEEKEQKLLALMDDVVSAEKFNLNFPIRTIVHLLNTEKLKKIMQDRFAAISEAMFLKQLTELNLMKKPKDHTTEPQSQ</sequence>
<keyword evidence="1" id="KW-0812">Transmembrane</keyword>
<reference evidence="3" key="1">
    <citation type="submission" date="2016-11" db="UniProtKB">
        <authorList>
            <consortium name="WormBaseParasite"/>
        </authorList>
    </citation>
    <scope>IDENTIFICATION</scope>
</reference>
<organism evidence="2 3">
    <name type="scientific">Steinernema glaseri</name>
    <dbReference type="NCBI Taxonomy" id="37863"/>
    <lineage>
        <taxon>Eukaryota</taxon>
        <taxon>Metazoa</taxon>
        <taxon>Ecdysozoa</taxon>
        <taxon>Nematoda</taxon>
        <taxon>Chromadorea</taxon>
        <taxon>Rhabditida</taxon>
        <taxon>Tylenchina</taxon>
        <taxon>Panagrolaimomorpha</taxon>
        <taxon>Strongyloidoidea</taxon>
        <taxon>Steinernematidae</taxon>
        <taxon>Steinernema</taxon>
    </lineage>
</organism>
<evidence type="ECO:0000313" key="2">
    <source>
        <dbReference type="Proteomes" id="UP000095287"/>
    </source>
</evidence>
<keyword evidence="1" id="KW-0472">Membrane</keyword>
<accession>A0A1I7YEJ0</accession>
<name>A0A1I7YEJ0_9BILA</name>
<protein>
    <submittedName>
        <fullName evidence="3">Peptidylprolyl isomerase</fullName>
    </submittedName>
</protein>
<dbReference type="WBParaSite" id="L893_g15553.t1">
    <property type="protein sequence ID" value="L893_g15553.t1"/>
    <property type="gene ID" value="L893_g15553"/>
</dbReference>